<sequence>MTTATPFLTEETDPHCLPAAAAAGLLAHAPWRRFASVGDSLSAGTGDPSPGYAGLGWPDRVADVLRRVHPDLAYLNTAEIGATTSRTLLSQMDRLVEFGPDLVHVPCGANDLFRRDPDHTLIEAELARLFEAAAGTGAQLTTFTLGRAFVVPRYPDWTDRVRRVNDIVRGLAAEYGAVLVDMWDHPVNDRPDLLSADGIHFAAAGQAVLATEIVKGLARLLDAEGARP</sequence>
<evidence type="ECO:0000313" key="3">
    <source>
        <dbReference type="Proteomes" id="UP000572680"/>
    </source>
</evidence>
<dbReference type="PANTHER" id="PTHR43784">
    <property type="entry name" value="GDSL-LIKE LIPASE/ACYLHYDROLASE, PUTATIVE (AFU_ORTHOLOGUE AFUA_2G00820)-RELATED"/>
    <property type="match status" value="1"/>
</dbReference>
<name>A0A7W3LLD4_ACTNM</name>
<feature type="domain" description="SGNH hydrolase-type esterase" evidence="1">
    <location>
        <begin position="37"/>
        <end position="207"/>
    </location>
</feature>
<dbReference type="PANTHER" id="PTHR43784:SF2">
    <property type="entry name" value="GDSL-LIKE LIPASE_ACYLHYDROLASE, PUTATIVE (AFU_ORTHOLOGUE AFUA_2G00820)-RELATED"/>
    <property type="match status" value="1"/>
</dbReference>
<dbReference type="RefSeq" id="WP_312897823.1">
    <property type="nucleotide sequence ID" value="NZ_BAAALP010000035.1"/>
</dbReference>
<keyword evidence="3" id="KW-1185">Reference proteome</keyword>
<comment type="caution">
    <text evidence="2">The sequence shown here is derived from an EMBL/GenBank/DDBJ whole genome shotgun (WGS) entry which is preliminary data.</text>
</comment>
<protein>
    <submittedName>
        <fullName evidence="2">Lysophospholipase L1-like esterase</fullName>
    </submittedName>
</protein>
<reference evidence="2 3" key="1">
    <citation type="submission" date="2020-08" db="EMBL/GenBank/DDBJ databases">
        <title>Genomic Encyclopedia of Type Strains, Phase IV (KMG-IV): sequencing the most valuable type-strain genomes for metagenomic binning, comparative biology and taxonomic classification.</title>
        <authorList>
            <person name="Goeker M."/>
        </authorList>
    </citation>
    <scope>NUCLEOTIDE SEQUENCE [LARGE SCALE GENOMIC DNA]</scope>
    <source>
        <strain evidence="2 3">DSM 44197</strain>
    </source>
</reference>
<evidence type="ECO:0000313" key="2">
    <source>
        <dbReference type="EMBL" id="MBA8950271.1"/>
    </source>
</evidence>
<dbReference type="SUPFAM" id="SSF52266">
    <property type="entry name" value="SGNH hydrolase"/>
    <property type="match status" value="1"/>
</dbReference>
<dbReference type="EMBL" id="JACJIA010000002">
    <property type="protein sequence ID" value="MBA8950271.1"/>
    <property type="molecule type" value="Genomic_DNA"/>
</dbReference>
<evidence type="ECO:0000259" key="1">
    <source>
        <dbReference type="Pfam" id="PF13472"/>
    </source>
</evidence>
<dbReference type="CDD" id="cd01832">
    <property type="entry name" value="SGNH_hydrolase_like_1"/>
    <property type="match status" value="1"/>
</dbReference>
<dbReference type="InterPro" id="IPR036514">
    <property type="entry name" value="SGNH_hydro_sf"/>
</dbReference>
<proteinExistence type="predicted"/>
<accession>A0A7W3LLD4</accession>
<dbReference type="InterPro" id="IPR053140">
    <property type="entry name" value="GDSL_Rv0518-like"/>
</dbReference>
<dbReference type="Pfam" id="PF13472">
    <property type="entry name" value="Lipase_GDSL_2"/>
    <property type="match status" value="1"/>
</dbReference>
<dbReference type="InterPro" id="IPR013830">
    <property type="entry name" value="SGNH_hydro"/>
</dbReference>
<gene>
    <name evidence="2" type="ORF">HNR61_001884</name>
</gene>
<dbReference type="Proteomes" id="UP000572680">
    <property type="component" value="Unassembled WGS sequence"/>
</dbReference>
<organism evidence="2 3">
    <name type="scientific">Actinomadura namibiensis</name>
    <dbReference type="NCBI Taxonomy" id="182080"/>
    <lineage>
        <taxon>Bacteria</taxon>
        <taxon>Bacillati</taxon>
        <taxon>Actinomycetota</taxon>
        <taxon>Actinomycetes</taxon>
        <taxon>Streptosporangiales</taxon>
        <taxon>Thermomonosporaceae</taxon>
        <taxon>Actinomadura</taxon>
    </lineage>
</organism>
<dbReference type="AlphaFoldDB" id="A0A7W3LLD4"/>
<dbReference type="Gene3D" id="3.40.50.1110">
    <property type="entry name" value="SGNH hydrolase"/>
    <property type="match status" value="1"/>
</dbReference>